<gene>
    <name evidence="1" type="ORF">P170DRAFT_206973</name>
</gene>
<dbReference type="AlphaFoldDB" id="A0A2I2G5H7"/>
<reference evidence="1 2" key="1">
    <citation type="submission" date="2016-12" db="EMBL/GenBank/DDBJ databases">
        <title>The genomes of Aspergillus section Nigri reveals drivers in fungal speciation.</title>
        <authorList>
            <consortium name="DOE Joint Genome Institute"/>
            <person name="Vesth T.C."/>
            <person name="Nybo J."/>
            <person name="Theobald S."/>
            <person name="Brandl J."/>
            <person name="Frisvad J.C."/>
            <person name="Nielsen K.F."/>
            <person name="Lyhne E.K."/>
            <person name="Kogle M.E."/>
            <person name="Kuo A."/>
            <person name="Riley R."/>
            <person name="Clum A."/>
            <person name="Nolan M."/>
            <person name="Lipzen A."/>
            <person name="Salamov A."/>
            <person name="Henrissat B."/>
            <person name="Wiebenga A."/>
            <person name="De Vries R.P."/>
            <person name="Grigoriev I.V."/>
            <person name="Mortensen U.H."/>
            <person name="Andersen M.R."/>
            <person name="Baker S.E."/>
        </authorList>
    </citation>
    <scope>NUCLEOTIDE SEQUENCE [LARGE SCALE GENOMIC DNA]</scope>
    <source>
        <strain evidence="1 2">IBT 23096</strain>
    </source>
</reference>
<organism evidence="1 2">
    <name type="scientific">Aspergillus steynii IBT 23096</name>
    <dbReference type="NCBI Taxonomy" id="1392250"/>
    <lineage>
        <taxon>Eukaryota</taxon>
        <taxon>Fungi</taxon>
        <taxon>Dikarya</taxon>
        <taxon>Ascomycota</taxon>
        <taxon>Pezizomycotina</taxon>
        <taxon>Eurotiomycetes</taxon>
        <taxon>Eurotiomycetidae</taxon>
        <taxon>Eurotiales</taxon>
        <taxon>Aspergillaceae</taxon>
        <taxon>Aspergillus</taxon>
        <taxon>Aspergillus subgen. Circumdati</taxon>
    </lineage>
</organism>
<name>A0A2I2G5H7_9EURO</name>
<evidence type="ECO:0000313" key="1">
    <source>
        <dbReference type="EMBL" id="PLB48138.1"/>
    </source>
</evidence>
<proteinExistence type="predicted"/>
<dbReference type="RefSeq" id="XP_024703440.1">
    <property type="nucleotide sequence ID" value="XM_024842790.1"/>
</dbReference>
<sequence length="105" mass="11918">MLSFLLSSVVITLVFAFLFFFSTSFLAPGKRIYLEASTITVQETYRTPVAPPSLFIISFLPFHFTFCRCALLQPCGSGFLVYTVRRCTYHLPIWLIQFRSGVCAS</sequence>
<dbReference type="Proteomes" id="UP000234275">
    <property type="component" value="Unassembled WGS sequence"/>
</dbReference>
<dbReference type="EMBL" id="MSFO01000005">
    <property type="protein sequence ID" value="PLB48138.1"/>
    <property type="molecule type" value="Genomic_DNA"/>
</dbReference>
<accession>A0A2I2G5H7</accession>
<comment type="caution">
    <text evidence="1">The sequence shown here is derived from an EMBL/GenBank/DDBJ whole genome shotgun (WGS) entry which is preliminary data.</text>
</comment>
<evidence type="ECO:0000313" key="2">
    <source>
        <dbReference type="Proteomes" id="UP000234275"/>
    </source>
</evidence>
<dbReference type="GeneID" id="36550488"/>
<protein>
    <submittedName>
        <fullName evidence="1">Uncharacterized protein</fullName>
    </submittedName>
</protein>
<dbReference type="VEuPathDB" id="FungiDB:P170DRAFT_206973"/>
<keyword evidence="2" id="KW-1185">Reference proteome</keyword>